<evidence type="ECO:0000259" key="1">
    <source>
        <dbReference type="Pfam" id="PF04016"/>
    </source>
</evidence>
<dbReference type="InterPro" id="IPR007161">
    <property type="entry name" value="DUF364"/>
</dbReference>
<dbReference type="AlphaFoldDB" id="A0A2R7Y8P7"/>
<dbReference type="Proteomes" id="UP000244093">
    <property type="component" value="Unassembled WGS sequence"/>
</dbReference>
<sequence>MLGIIDGGIHCSGNEPEACGEELATYIVRNFGSDVRMLHIGYHPGHIKALVKRFQRLYVTDLNKDTVGKVKHGLKIIDGSKNSELIGDVDIVLITGSAIVNKTIYDIVKEVYKHGKVGIIYGVSAKGAYALLKKKFKEFASIKYFCPYSVAKHHSEDRPPPRP</sequence>
<protein>
    <recommendedName>
        <fullName evidence="1">Putative heavy-metal chelation domain-containing protein</fullName>
    </recommendedName>
</protein>
<reference evidence="2 3" key="1">
    <citation type="journal article" date="2018" name="Syst. Appl. Microbiol.">
        <title>A new symbiotic nanoarchaeote (Candidatus Nanoclepta minutus) and its host (Zestosphaera tikiterensis gen. nov., sp. nov.) from a New Zealand hot spring.</title>
        <authorList>
            <person name="St John E."/>
            <person name="Liu Y."/>
            <person name="Podar M."/>
            <person name="Stott M.B."/>
            <person name="Meneghin J."/>
            <person name="Chen Z."/>
            <person name="Lagutin K."/>
            <person name="Mitchell K."/>
            <person name="Reysenbach A.L."/>
        </authorList>
    </citation>
    <scope>NUCLEOTIDE SEQUENCE [LARGE SCALE GENOMIC DNA]</scope>
    <source>
        <strain evidence="2">NZ3</strain>
    </source>
</reference>
<dbReference type="EMBL" id="NBVN01000001">
    <property type="protein sequence ID" value="PUA33893.1"/>
    <property type="molecule type" value="Genomic_DNA"/>
</dbReference>
<evidence type="ECO:0000313" key="3">
    <source>
        <dbReference type="Proteomes" id="UP000244093"/>
    </source>
</evidence>
<dbReference type="Pfam" id="PF04016">
    <property type="entry name" value="DUF364"/>
    <property type="match status" value="1"/>
</dbReference>
<dbReference type="SUPFAM" id="SSF159713">
    <property type="entry name" value="Dhaf3308-like"/>
    <property type="match status" value="1"/>
</dbReference>
<evidence type="ECO:0000313" key="2">
    <source>
        <dbReference type="EMBL" id="PUA33893.1"/>
    </source>
</evidence>
<proteinExistence type="predicted"/>
<gene>
    <name evidence="2" type="ORF">B7O98_00270</name>
</gene>
<name>A0A2R7Y8P7_9CREN</name>
<accession>A0A2R7Y8P7</accession>
<dbReference type="Gene3D" id="3.40.50.11590">
    <property type="match status" value="1"/>
</dbReference>
<comment type="caution">
    <text evidence="2">The sequence shown here is derived from an EMBL/GenBank/DDBJ whole genome shotgun (WGS) entry which is preliminary data.</text>
</comment>
<organism evidence="2 3">
    <name type="scientific">Zestosphaera tikiterensis</name>
    <dbReference type="NCBI Taxonomy" id="1973259"/>
    <lineage>
        <taxon>Archaea</taxon>
        <taxon>Thermoproteota</taxon>
        <taxon>Thermoprotei</taxon>
        <taxon>Desulfurococcales</taxon>
        <taxon>Desulfurococcaceae</taxon>
        <taxon>Zestosphaera</taxon>
    </lineage>
</organism>
<feature type="domain" description="Putative heavy-metal chelation" evidence="1">
    <location>
        <begin position="38"/>
        <end position="129"/>
    </location>
</feature>